<accession>A0A221SSS6</accession>
<dbReference type="Proteomes" id="UP000259030">
    <property type="component" value="Chromosome"/>
</dbReference>
<dbReference type="STRING" id="317577.GCA_000419625_01074"/>
<keyword evidence="3" id="KW-1185">Reference proteome</keyword>
<dbReference type="EMBL" id="CP021081">
    <property type="protein sequence ID" value="ASN79683.1"/>
    <property type="molecule type" value="Genomic_DNA"/>
</dbReference>
<dbReference type="Gene3D" id="1.10.3210.50">
    <property type="match status" value="1"/>
</dbReference>
<dbReference type="CDD" id="cd00077">
    <property type="entry name" value="HDc"/>
    <property type="match status" value="1"/>
</dbReference>
<gene>
    <name evidence="2" type="ORF">DFI_00535</name>
</gene>
<organism evidence="2 3">
    <name type="scientific">Deinococcus ficus</name>
    <dbReference type="NCBI Taxonomy" id="317577"/>
    <lineage>
        <taxon>Bacteria</taxon>
        <taxon>Thermotogati</taxon>
        <taxon>Deinococcota</taxon>
        <taxon>Deinococci</taxon>
        <taxon>Deinococcales</taxon>
        <taxon>Deinococcaceae</taxon>
        <taxon>Deinococcus</taxon>
    </lineage>
</organism>
<dbReference type="KEGG" id="dfc:DFI_00535"/>
<dbReference type="PANTHER" id="PTHR33594">
    <property type="entry name" value="SUPERFAMILY HYDROLASE, PUTATIVE (AFU_ORTHOLOGUE AFUA_1G03035)-RELATED"/>
    <property type="match status" value="1"/>
</dbReference>
<sequence>MRVTLRFCRCSCSPHQPGPLSPPTGPRILNAVKAASPPDPTPAALTGPLLAPLLALDPRLPDVWTWVHATMTPDAAHDDAHLVRVARWTLTCAPGLSPALAVAAALTHDVINLPKNHPDRAHASTRAAQATEAALPGLGFTPDDAHEVALAVRDHSFSRGATPETPLGKALQDADRLDALGALGVLRVAAVGGRMERALLHPLDPWAEDRPADDQTFTVDHFFTKLLTLHQTFQTPPGREEARRRTEFMHRFLRELGGELGLPYSN</sequence>
<dbReference type="Pfam" id="PF01966">
    <property type="entry name" value="HD"/>
    <property type="match status" value="1"/>
</dbReference>
<keyword evidence="2" id="KW-0378">Hydrolase</keyword>
<name>A0A221SSS6_9DEIO</name>
<dbReference type="SMART" id="SM00471">
    <property type="entry name" value="HDc"/>
    <property type="match status" value="1"/>
</dbReference>
<dbReference type="AlphaFoldDB" id="A0A221SSS6"/>
<evidence type="ECO:0000313" key="2">
    <source>
        <dbReference type="EMBL" id="ASN79683.1"/>
    </source>
</evidence>
<evidence type="ECO:0000313" key="3">
    <source>
        <dbReference type="Proteomes" id="UP000259030"/>
    </source>
</evidence>
<dbReference type="InterPro" id="IPR003607">
    <property type="entry name" value="HD/PDEase_dom"/>
</dbReference>
<dbReference type="SUPFAM" id="SSF109604">
    <property type="entry name" value="HD-domain/PDEase-like"/>
    <property type="match status" value="1"/>
</dbReference>
<dbReference type="PROSITE" id="PS51831">
    <property type="entry name" value="HD"/>
    <property type="match status" value="1"/>
</dbReference>
<reference evidence="2 3" key="1">
    <citation type="submission" date="2017-05" db="EMBL/GenBank/DDBJ databases">
        <title>The complete genome sequence of Deinococcus ficus isolated from the rhizosphere of the Ficus religiosa L. in Taiwan.</title>
        <authorList>
            <person name="Wu K.-M."/>
            <person name="Liao T.-L."/>
            <person name="Liu Y.-M."/>
            <person name="Young C.-C."/>
            <person name="Tsai S.-F."/>
        </authorList>
    </citation>
    <scope>NUCLEOTIDE SEQUENCE [LARGE SCALE GENOMIC DNA]</scope>
    <source>
        <strain evidence="2 3">CC-FR2-10</strain>
    </source>
</reference>
<protein>
    <submittedName>
        <fullName evidence="2">Phosphohydrolase</fullName>
    </submittedName>
</protein>
<dbReference type="InterPro" id="IPR006674">
    <property type="entry name" value="HD_domain"/>
</dbReference>
<evidence type="ECO:0000259" key="1">
    <source>
        <dbReference type="PROSITE" id="PS51831"/>
    </source>
</evidence>
<feature type="domain" description="HD" evidence="1">
    <location>
        <begin position="78"/>
        <end position="180"/>
    </location>
</feature>
<dbReference type="PANTHER" id="PTHR33594:SF1">
    <property type="entry name" value="HD_PDEASE DOMAIN-CONTAINING PROTEIN"/>
    <property type="match status" value="1"/>
</dbReference>
<dbReference type="GO" id="GO:0016787">
    <property type="term" value="F:hydrolase activity"/>
    <property type="evidence" value="ECO:0007669"/>
    <property type="project" value="UniProtKB-KW"/>
</dbReference>
<proteinExistence type="predicted"/>